<feature type="transmembrane region" description="Helical" evidence="1">
    <location>
        <begin position="256"/>
        <end position="276"/>
    </location>
</feature>
<keyword evidence="3" id="KW-1185">Reference proteome</keyword>
<dbReference type="GO" id="GO:0015501">
    <property type="term" value="F:glutamate:sodium symporter activity"/>
    <property type="evidence" value="ECO:0007669"/>
    <property type="project" value="InterPro"/>
</dbReference>
<dbReference type="GO" id="GO:0015813">
    <property type="term" value="P:L-glutamate transmembrane transport"/>
    <property type="evidence" value="ECO:0007669"/>
    <property type="project" value="InterPro"/>
</dbReference>
<keyword evidence="1" id="KW-1133">Transmembrane helix</keyword>
<gene>
    <name evidence="2" type="ORF">AOX59_13995</name>
</gene>
<feature type="transmembrane region" description="Helical" evidence="1">
    <location>
        <begin position="36"/>
        <end position="57"/>
    </location>
</feature>
<feature type="transmembrane region" description="Helical" evidence="1">
    <location>
        <begin position="395"/>
        <end position="415"/>
    </location>
</feature>
<evidence type="ECO:0000256" key="1">
    <source>
        <dbReference type="SAM" id="Phobius"/>
    </source>
</evidence>
<evidence type="ECO:0000313" key="2">
    <source>
        <dbReference type="EMBL" id="ALX49579.1"/>
    </source>
</evidence>
<dbReference type="GO" id="GO:0016020">
    <property type="term" value="C:membrane"/>
    <property type="evidence" value="ECO:0007669"/>
    <property type="project" value="InterPro"/>
</dbReference>
<organism evidence="2 3">
    <name type="scientific">Lentibacillus amyloliquefaciens</name>
    <dbReference type="NCBI Taxonomy" id="1472767"/>
    <lineage>
        <taxon>Bacteria</taxon>
        <taxon>Bacillati</taxon>
        <taxon>Bacillota</taxon>
        <taxon>Bacilli</taxon>
        <taxon>Bacillales</taxon>
        <taxon>Bacillaceae</taxon>
        <taxon>Lentibacillus</taxon>
    </lineage>
</organism>
<evidence type="ECO:0000313" key="3">
    <source>
        <dbReference type="Proteomes" id="UP000050331"/>
    </source>
</evidence>
<feature type="transmembrane region" description="Helical" evidence="1">
    <location>
        <begin position="223"/>
        <end position="244"/>
    </location>
</feature>
<dbReference type="EMBL" id="CP013862">
    <property type="protein sequence ID" value="ALX49579.1"/>
    <property type="molecule type" value="Genomic_DNA"/>
</dbReference>
<dbReference type="InterPro" id="IPR004445">
    <property type="entry name" value="GltS"/>
</dbReference>
<dbReference type="OrthoDB" id="9801557at2"/>
<feature type="transmembrane region" description="Helical" evidence="1">
    <location>
        <begin position="102"/>
        <end position="122"/>
    </location>
</feature>
<keyword evidence="1" id="KW-0472">Membrane</keyword>
<dbReference type="KEGG" id="lao:AOX59_13995"/>
<dbReference type="PANTHER" id="PTHR36178">
    <property type="entry name" value="SLR0625 PROTEIN"/>
    <property type="match status" value="1"/>
</dbReference>
<dbReference type="RefSeq" id="WP_068446491.1">
    <property type="nucleotide sequence ID" value="NZ_CP013862.1"/>
</dbReference>
<feature type="transmembrane region" description="Helical" evidence="1">
    <location>
        <begin position="362"/>
        <end position="383"/>
    </location>
</feature>
<feature type="transmembrane region" description="Helical" evidence="1">
    <location>
        <begin position="6"/>
        <end position="24"/>
    </location>
</feature>
<proteinExistence type="predicted"/>
<feature type="transmembrane region" description="Helical" evidence="1">
    <location>
        <begin position="162"/>
        <end position="186"/>
    </location>
</feature>
<accession>A0A0U3NSH8</accession>
<dbReference type="STRING" id="1472767.AOX59_13995"/>
<feature type="transmembrane region" description="Helical" evidence="1">
    <location>
        <begin position="427"/>
        <end position="448"/>
    </location>
</feature>
<dbReference type="Proteomes" id="UP000050331">
    <property type="component" value="Chromosome"/>
</dbReference>
<sequence>MNHSWTLVLDFVLISFLIVIAAVLKARIPLLRKMIVPTAMIAGFIGLIASPELLGWIQFDKDTLGSIVYHFMAIGFIALSLKERSVKNSPSVLNSGMMIVSTYLIQGIVGFGLFMLLAATLYPEFFPGVGLLLPLGFGQGPGQAYSIGTQWEQLGIAGGGNLGLTIAGIGFIWATVIGIILMNILARSNKFQGTELDVSRAHEPMTEQSQPDEIPLSDAIDKLTYQVALIGFIYLVTYLTIYGLEMILTPLGTFGATFAQLLIGFHFLIGSMYAMLFRVILNKLQNAGLTLEHSPNNFLLQRISGFSFDYMITASIAAISIYALQEYLVPVLLLTTIGGLVTIFFLLWISPRLFPEDTLCNLLGFFGMQTGTISTGMALVKAVDPSFQSNTAENLVTGSAAAMMFGFPLLLLLNVPVVGYVQNDPIMYVYTFFGLLIYFLVLISVLLYRTRLRGNERPAADNS</sequence>
<protein>
    <submittedName>
        <fullName evidence="2">Sodium:glutamate symporter</fullName>
    </submittedName>
</protein>
<name>A0A0U3NSH8_9BACI</name>
<feature type="transmembrane region" description="Helical" evidence="1">
    <location>
        <begin position="63"/>
        <end position="81"/>
    </location>
</feature>
<dbReference type="PANTHER" id="PTHR36178:SF1">
    <property type="entry name" value="SODIUM_GLUTAMATE SYMPORTER"/>
    <property type="match status" value="1"/>
</dbReference>
<dbReference type="AlphaFoldDB" id="A0A0U3NSH8"/>
<feature type="transmembrane region" description="Helical" evidence="1">
    <location>
        <begin position="327"/>
        <end position="350"/>
    </location>
</feature>
<reference evidence="2 3" key="1">
    <citation type="submission" date="2016-01" db="EMBL/GenBank/DDBJ databases">
        <title>Complete genome sequence of strain Lentibacillus amyloliquefaciens LAM0015T isolated from saline sediment.</title>
        <authorList>
            <person name="Wang J.-L."/>
            <person name="He M.-X."/>
        </authorList>
    </citation>
    <scope>NUCLEOTIDE SEQUENCE [LARGE SCALE GENOMIC DNA]</scope>
    <source>
        <strain evidence="2 3">LAM0015</strain>
    </source>
</reference>
<keyword evidence="1" id="KW-0812">Transmembrane</keyword>